<dbReference type="AlphaFoldDB" id="A0A0H3XH65"/>
<dbReference type="GO" id="GO:0006220">
    <property type="term" value="P:pyrimidine nucleotide metabolic process"/>
    <property type="evidence" value="ECO:0007669"/>
    <property type="project" value="UniProtKB-UniRule"/>
</dbReference>
<comment type="catalytic activity">
    <reaction evidence="7 8">
        <text>CMP + ATP = CDP + ADP</text>
        <dbReference type="Rhea" id="RHEA:11600"/>
        <dbReference type="ChEBI" id="CHEBI:30616"/>
        <dbReference type="ChEBI" id="CHEBI:58069"/>
        <dbReference type="ChEBI" id="CHEBI:60377"/>
        <dbReference type="ChEBI" id="CHEBI:456216"/>
        <dbReference type="EC" id="2.7.4.25"/>
    </reaction>
</comment>
<protein>
    <recommendedName>
        <fullName evidence="8">Cytidylate kinase</fullName>
        <shortName evidence="8">CK</shortName>
        <ecNumber evidence="8">2.7.4.25</ecNumber>
    </recommendedName>
    <alternativeName>
        <fullName evidence="8">Cytidine monophosphate kinase</fullName>
        <shortName evidence="8">CMP kinase</shortName>
    </alternativeName>
</protein>
<evidence type="ECO:0000313" key="10">
    <source>
        <dbReference type="EMBL" id="AKM53948.1"/>
    </source>
</evidence>
<dbReference type="GO" id="GO:0005524">
    <property type="term" value="F:ATP binding"/>
    <property type="evidence" value="ECO:0007669"/>
    <property type="project" value="UniProtKB-UniRule"/>
</dbReference>
<dbReference type="GO" id="GO:0036430">
    <property type="term" value="F:CMP kinase activity"/>
    <property type="evidence" value="ECO:0007669"/>
    <property type="project" value="RHEA"/>
</dbReference>
<keyword evidence="8" id="KW-0963">Cytoplasm</keyword>
<evidence type="ECO:0000256" key="4">
    <source>
        <dbReference type="ARBA" id="ARBA00022777"/>
    </source>
</evidence>
<dbReference type="InterPro" id="IPR011994">
    <property type="entry name" value="Cytidylate_kinase_dom"/>
</dbReference>
<evidence type="ECO:0000256" key="2">
    <source>
        <dbReference type="ARBA" id="ARBA00022679"/>
    </source>
</evidence>
<organism evidence="10 11">
    <name type="scientific">Spiroplasma eriocheiris</name>
    <dbReference type="NCBI Taxonomy" id="315358"/>
    <lineage>
        <taxon>Bacteria</taxon>
        <taxon>Bacillati</taxon>
        <taxon>Mycoplasmatota</taxon>
        <taxon>Mollicutes</taxon>
        <taxon>Entomoplasmatales</taxon>
        <taxon>Spiroplasmataceae</taxon>
        <taxon>Spiroplasma</taxon>
    </lineage>
</organism>
<evidence type="ECO:0000256" key="5">
    <source>
        <dbReference type="ARBA" id="ARBA00022840"/>
    </source>
</evidence>
<evidence type="ECO:0000256" key="1">
    <source>
        <dbReference type="ARBA" id="ARBA00009427"/>
    </source>
</evidence>
<dbReference type="RefSeq" id="WP_047791204.1">
    <property type="nucleotide sequence ID" value="NZ_CP011856.1"/>
</dbReference>
<dbReference type="GO" id="GO:0005737">
    <property type="term" value="C:cytoplasm"/>
    <property type="evidence" value="ECO:0007669"/>
    <property type="project" value="UniProtKB-SubCell"/>
</dbReference>
<evidence type="ECO:0000256" key="7">
    <source>
        <dbReference type="ARBA" id="ARBA00048478"/>
    </source>
</evidence>
<dbReference type="Pfam" id="PF02224">
    <property type="entry name" value="Cytidylate_kin"/>
    <property type="match status" value="1"/>
</dbReference>
<dbReference type="CDD" id="cd02020">
    <property type="entry name" value="CMPK"/>
    <property type="match status" value="1"/>
</dbReference>
<dbReference type="STRING" id="315358.SERIO_v1c03660"/>
<dbReference type="EC" id="2.7.4.25" evidence="8"/>
<dbReference type="InterPro" id="IPR003136">
    <property type="entry name" value="Cytidylate_kin"/>
</dbReference>
<comment type="similarity">
    <text evidence="1 8">Belongs to the cytidylate kinase family. Type 1 subfamily.</text>
</comment>
<dbReference type="Gene3D" id="3.40.50.300">
    <property type="entry name" value="P-loop containing nucleotide triphosphate hydrolases"/>
    <property type="match status" value="1"/>
</dbReference>
<evidence type="ECO:0000256" key="3">
    <source>
        <dbReference type="ARBA" id="ARBA00022741"/>
    </source>
</evidence>
<dbReference type="NCBIfam" id="TIGR00017">
    <property type="entry name" value="cmk"/>
    <property type="match status" value="1"/>
</dbReference>
<accession>A0A0H3XH65</accession>
<evidence type="ECO:0000256" key="8">
    <source>
        <dbReference type="HAMAP-Rule" id="MF_00238"/>
    </source>
</evidence>
<keyword evidence="5 8" id="KW-0067">ATP-binding</keyword>
<reference evidence="11" key="2">
    <citation type="submission" date="2015-06" db="EMBL/GenBank/DDBJ databases">
        <title>Complete genome sequence of Spiroplasma eriocheiris TDA-040725-5 (DSM 21848).</title>
        <authorList>
            <person name="Lo W.-S."/>
            <person name="Kuo C.-H."/>
        </authorList>
    </citation>
    <scope>NUCLEOTIDE SEQUENCE [LARGE SCALE GENOMIC DNA]</scope>
    <source>
        <strain evidence="11">TDA-040725-5</strain>
    </source>
</reference>
<dbReference type="PATRIC" id="fig|743698.3.peg.367"/>
<gene>
    <name evidence="8 10" type="primary">cmk</name>
    <name evidence="10" type="ORF">SERIO_v1c03660</name>
</gene>
<dbReference type="SUPFAM" id="SSF52540">
    <property type="entry name" value="P-loop containing nucleoside triphosphate hydrolases"/>
    <property type="match status" value="1"/>
</dbReference>
<keyword evidence="3 8" id="KW-0547">Nucleotide-binding</keyword>
<dbReference type="HAMAP" id="MF_00238">
    <property type="entry name" value="Cytidyl_kinase_type1"/>
    <property type="match status" value="1"/>
</dbReference>
<proteinExistence type="inferred from homology"/>
<dbReference type="Proteomes" id="UP000035661">
    <property type="component" value="Chromosome"/>
</dbReference>
<comment type="subcellular location">
    <subcellularLocation>
        <location evidence="8">Cytoplasm</location>
    </subcellularLocation>
</comment>
<feature type="binding site" evidence="8">
    <location>
        <begin position="9"/>
        <end position="17"/>
    </location>
    <ligand>
        <name>ATP</name>
        <dbReference type="ChEBI" id="CHEBI:30616"/>
    </ligand>
</feature>
<sequence length="223" mass="25026">MKINIAIDGPAGSGKSSAGAELAKQIGYQFIDTGLTYRAFTYYCVVNNIDFNDHQALQTALKNFNYQVMGDNIFVNNENVTDQLQQEMVLKNINKITGLAFVREAMVDLQRSLAKDRGVVMVGRDITSVVLPTAELKIFLTASIEVRALRRWNQNKANNIVPNDLEFLKEQLIKRDQADMQRATGPLVVTPDAIVLDNSNLTFPETIQALLKLYNEKIKSEEQ</sequence>
<dbReference type="KEGG" id="seri:SERIO_v1c03660"/>
<dbReference type="GO" id="GO:0036431">
    <property type="term" value="F:dCMP kinase activity"/>
    <property type="evidence" value="ECO:0007669"/>
    <property type="project" value="InterPro"/>
</dbReference>
<reference evidence="10 11" key="1">
    <citation type="journal article" date="2015" name="Genome Biol. Evol.">
        <title>Found and Lost: The Fates of Horizontally Acquired Genes in Arthropod-Symbiotic Spiroplasma.</title>
        <authorList>
            <person name="Lo W.S."/>
            <person name="Gasparich G.E."/>
            <person name="Kuo C.H."/>
        </authorList>
    </citation>
    <scope>NUCLEOTIDE SEQUENCE [LARGE SCALE GENOMIC DNA]</scope>
    <source>
        <strain evidence="11">TDA-040725-5</strain>
    </source>
</reference>
<feature type="domain" description="Cytidylate kinase" evidence="9">
    <location>
        <begin position="5"/>
        <end position="215"/>
    </location>
</feature>
<keyword evidence="2 8" id="KW-0808">Transferase</keyword>
<dbReference type="InterPro" id="IPR027417">
    <property type="entry name" value="P-loop_NTPase"/>
</dbReference>
<comment type="catalytic activity">
    <reaction evidence="6 8">
        <text>dCMP + ATP = dCDP + ADP</text>
        <dbReference type="Rhea" id="RHEA:25094"/>
        <dbReference type="ChEBI" id="CHEBI:30616"/>
        <dbReference type="ChEBI" id="CHEBI:57566"/>
        <dbReference type="ChEBI" id="CHEBI:58593"/>
        <dbReference type="ChEBI" id="CHEBI:456216"/>
        <dbReference type="EC" id="2.7.4.25"/>
    </reaction>
</comment>
<keyword evidence="4 8" id="KW-0418">Kinase</keyword>
<evidence type="ECO:0000256" key="6">
    <source>
        <dbReference type="ARBA" id="ARBA00047615"/>
    </source>
</evidence>
<evidence type="ECO:0000313" key="11">
    <source>
        <dbReference type="Proteomes" id="UP000035661"/>
    </source>
</evidence>
<keyword evidence="11" id="KW-1185">Reference proteome</keyword>
<dbReference type="EMBL" id="CP011856">
    <property type="protein sequence ID" value="AKM53948.1"/>
    <property type="molecule type" value="Genomic_DNA"/>
</dbReference>
<evidence type="ECO:0000259" key="9">
    <source>
        <dbReference type="Pfam" id="PF02224"/>
    </source>
</evidence>
<name>A0A0H3XH65_9MOLU</name>